<evidence type="ECO:0000313" key="10">
    <source>
        <dbReference type="Proteomes" id="UP000184474"/>
    </source>
</evidence>
<dbReference type="PANTHER" id="PTHR11108:SF1">
    <property type="entry name" value="FERROCHELATASE, MITOCHONDRIAL"/>
    <property type="match status" value="1"/>
</dbReference>
<keyword evidence="10" id="KW-1185">Reference proteome</keyword>
<feature type="binding site" evidence="7">
    <location>
        <position position="186"/>
    </location>
    <ligand>
        <name>Fe(2+)</name>
        <dbReference type="ChEBI" id="CHEBI:29033"/>
    </ligand>
</feature>
<dbReference type="UniPathway" id="UPA00252">
    <property type="reaction ID" value="UER00325"/>
</dbReference>
<dbReference type="EC" id="4.98.1.1" evidence="7"/>
<accession>A0A1M6TT17</accession>
<evidence type="ECO:0000256" key="5">
    <source>
        <dbReference type="ARBA" id="ARBA00023244"/>
    </source>
</evidence>
<proteinExistence type="inferred from homology"/>
<dbReference type="SUPFAM" id="SSF53800">
    <property type="entry name" value="Chelatase"/>
    <property type="match status" value="1"/>
</dbReference>
<dbReference type="GO" id="GO:0004325">
    <property type="term" value="F:ferrochelatase activity"/>
    <property type="evidence" value="ECO:0007669"/>
    <property type="project" value="UniProtKB-UniRule"/>
</dbReference>
<dbReference type="Pfam" id="PF00762">
    <property type="entry name" value="Ferrochelatase"/>
    <property type="match status" value="1"/>
</dbReference>
<sequence>MLVNLGTPDSPSVPNVRKYLREFLMDGRVIDIPYISRWFLINLIIAPFRGPKSAKEYQRLWEDRGSPLKFYSEDLRDLVQDKLGNNYQVELAMRYQSPSIASALASLKKTNISSLKIIPLFPQYASASTGSVIEEVMRVVSNWQVIPKLDFVSQFIENEKFLDTIVANAQKFMATTDYDHFLFSYHGLPERQIMKAEIKKCQLGSCCEHFGDANRYCYRAQCFETTRLLAQKLNIPADRIATTFQSRLGKTPWIQPYTDVHLQELAKNGIKKVLVFSPAFVADCLETTLEVGETYQEEFIAAGGQQWDLVPSLNVEETWIDCVTDMARD</sequence>
<evidence type="ECO:0000256" key="3">
    <source>
        <dbReference type="ARBA" id="ARBA00023133"/>
    </source>
</evidence>
<dbReference type="CDD" id="cd00419">
    <property type="entry name" value="Ferrochelatase_C"/>
    <property type="match status" value="1"/>
</dbReference>
<name>A0A1M6TT17_REIAG</name>
<comment type="similarity">
    <text evidence="1 7 8">Belongs to the ferrochelatase family.</text>
</comment>
<dbReference type="Proteomes" id="UP000184474">
    <property type="component" value="Unassembled WGS sequence"/>
</dbReference>
<dbReference type="CDD" id="cd03411">
    <property type="entry name" value="Ferrochelatase_N"/>
    <property type="match status" value="1"/>
</dbReference>
<reference evidence="10" key="1">
    <citation type="submission" date="2016-11" db="EMBL/GenBank/DDBJ databases">
        <authorList>
            <person name="Varghese N."/>
            <person name="Submissions S."/>
        </authorList>
    </citation>
    <scope>NUCLEOTIDE SEQUENCE [LARGE SCALE GENOMIC DNA]</scope>
    <source>
        <strain evidence="10">DSM 26134</strain>
    </source>
</reference>
<evidence type="ECO:0000313" key="9">
    <source>
        <dbReference type="EMBL" id="SHK60053.1"/>
    </source>
</evidence>
<protein>
    <recommendedName>
        <fullName evidence="7">Ferrochelatase</fullName>
        <ecNumber evidence="7">4.98.1.1</ecNumber>
    </recommendedName>
    <alternativeName>
        <fullName evidence="7">Heme synthase</fullName>
    </alternativeName>
    <alternativeName>
        <fullName evidence="7">Protoheme ferro-lyase</fullName>
    </alternativeName>
</protein>
<gene>
    <name evidence="7" type="primary">hemH</name>
    <name evidence="9" type="ORF">SAMN04488028_106171</name>
</gene>
<keyword evidence="7" id="KW-0963">Cytoplasm</keyword>
<dbReference type="InterPro" id="IPR033659">
    <property type="entry name" value="Ferrochelatase_N"/>
</dbReference>
<keyword evidence="7" id="KW-0479">Metal-binding</keyword>
<comment type="subcellular location">
    <subcellularLocation>
        <location evidence="7">Cytoplasm</location>
    </subcellularLocation>
</comment>
<keyword evidence="2 7" id="KW-0408">Iron</keyword>
<comment type="function">
    <text evidence="7">Catalyzes the ferrous insertion into protoporphyrin IX.</text>
</comment>
<dbReference type="NCBIfam" id="TIGR00109">
    <property type="entry name" value="hemH"/>
    <property type="match status" value="1"/>
</dbReference>
<keyword evidence="4 7" id="KW-0456">Lyase</keyword>
<dbReference type="InterPro" id="IPR033644">
    <property type="entry name" value="Ferrochelatase_C"/>
</dbReference>
<evidence type="ECO:0000256" key="2">
    <source>
        <dbReference type="ARBA" id="ARBA00023004"/>
    </source>
</evidence>
<dbReference type="GO" id="GO:0005737">
    <property type="term" value="C:cytoplasm"/>
    <property type="evidence" value="ECO:0007669"/>
    <property type="project" value="UniProtKB-SubCell"/>
</dbReference>
<comment type="catalytic activity">
    <reaction evidence="7">
        <text>heme b + 2 H(+) = protoporphyrin IX + Fe(2+)</text>
        <dbReference type="Rhea" id="RHEA:22584"/>
        <dbReference type="ChEBI" id="CHEBI:15378"/>
        <dbReference type="ChEBI" id="CHEBI:29033"/>
        <dbReference type="ChEBI" id="CHEBI:57306"/>
        <dbReference type="ChEBI" id="CHEBI:60344"/>
        <dbReference type="EC" id="4.98.1.1"/>
    </reaction>
</comment>
<dbReference type="AlphaFoldDB" id="A0A1M6TT17"/>
<evidence type="ECO:0000256" key="4">
    <source>
        <dbReference type="ARBA" id="ARBA00023239"/>
    </source>
</evidence>
<evidence type="ECO:0000256" key="6">
    <source>
        <dbReference type="ARBA" id="ARBA00024536"/>
    </source>
</evidence>
<organism evidence="9 10">
    <name type="scientific">Reichenbachiella agariperforans</name>
    <dbReference type="NCBI Taxonomy" id="156994"/>
    <lineage>
        <taxon>Bacteria</taxon>
        <taxon>Pseudomonadati</taxon>
        <taxon>Bacteroidota</taxon>
        <taxon>Cytophagia</taxon>
        <taxon>Cytophagales</taxon>
        <taxon>Reichenbachiellaceae</taxon>
        <taxon>Reichenbachiella</taxon>
    </lineage>
</organism>
<evidence type="ECO:0000256" key="7">
    <source>
        <dbReference type="HAMAP-Rule" id="MF_00323"/>
    </source>
</evidence>
<dbReference type="PANTHER" id="PTHR11108">
    <property type="entry name" value="FERROCHELATASE"/>
    <property type="match status" value="1"/>
</dbReference>
<dbReference type="STRING" id="156994.SAMN04488028_106171"/>
<dbReference type="Gene3D" id="3.40.50.1400">
    <property type="match status" value="2"/>
</dbReference>
<feature type="binding site" evidence="7">
    <location>
        <position position="286"/>
    </location>
    <ligand>
        <name>Fe(2+)</name>
        <dbReference type="ChEBI" id="CHEBI:29033"/>
    </ligand>
</feature>
<dbReference type="GO" id="GO:0006783">
    <property type="term" value="P:heme biosynthetic process"/>
    <property type="evidence" value="ECO:0007669"/>
    <property type="project" value="UniProtKB-UniRule"/>
</dbReference>
<dbReference type="InterPro" id="IPR001015">
    <property type="entry name" value="Ferrochelatase"/>
</dbReference>
<dbReference type="EMBL" id="FRAA01000006">
    <property type="protein sequence ID" value="SHK60053.1"/>
    <property type="molecule type" value="Genomic_DNA"/>
</dbReference>
<keyword evidence="3 7" id="KW-0350">Heme biosynthesis</keyword>
<dbReference type="GO" id="GO:0046872">
    <property type="term" value="F:metal ion binding"/>
    <property type="evidence" value="ECO:0007669"/>
    <property type="project" value="UniProtKB-KW"/>
</dbReference>
<evidence type="ECO:0000256" key="1">
    <source>
        <dbReference type="ARBA" id="ARBA00007718"/>
    </source>
</evidence>
<keyword evidence="5 7" id="KW-0627">Porphyrin biosynthesis</keyword>
<evidence type="ECO:0000256" key="8">
    <source>
        <dbReference type="RuleBase" id="RU004185"/>
    </source>
</evidence>
<comment type="catalytic activity">
    <reaction evidence="6">
        <text>Fe-coproporphyrin III + 2 H(+) = coproporphyrin III + Fe(2+)</text>
        <dbReference type="Rhea" id="RHEA:49572"/>
        <dbReference type="ChEBI" id="CHEBI:15378"/>
        <dbReference type="ChEBI" id="CHEBI:29033"/>
        <dbReference type="ChEBI" id="CHEBI:68438"/>
        <dbReference type="ChEBI" id="CHEBI:131725"/>
        <dbReference type="EC" id="4.99.1.9"/>
    </reaction>
    <physiologicalReaction direction="right-to-left" evidence="6">
        <dbReference type="Rhea" id="RHEA:49574"/>
    </physiologicalReaction>
</comment>
<dbReference type="HAMAP" id="MF_00323">
    <property type="entry name" value="Ferrochelatase"/>
    <property type="match status" value="1"/>
</dbReference>
<comment type="pathway">
    <text evidence="7">Porphyrin-containing compound metabolism; protoheme biosynthesis; protoheme from protoporphyrin-IX: step 1/1.</text>
</comment>